<feature type="repeat" description="WD" evidence="5">
    <location>
        <begin position="423"/>
        <end position="464"/>
    </location>
</feature>
<dbReference type="InterPro" id="IPR057451">
    <property type="entry name" value="BRWD/PHIP_AD"/>
</dbReference>
<feature type="compositionally biased region" description="Low complexity" evidence="6">
    <location>
        <begin position="1454"/>
        <end position="1468"/>
    </location>
</feature>
<dbReference type="KEGG" id="osn:115222972"/>
<dbReference type="PROSITE" id="PS50014">
    <property type="entry name" value="BROMODOMAIN_2"/>
    <property type="match status" value="2"/>
</dbReference>
<evidence type="ECO:0000313" key="8">
    <source>
        <dbReference type="Proteomes" id="UP000515154"/>
    </source>
</evidence>
<evidence type="ECO:0000259" key="7">
    <source>
        <dbReference type="PROSITE" id="PS50014"/>
    </source>
</evidence>
<dbReference type="InterPro" id="IPR018359">
    <property type="entry name" value="Bromodomain_CS"/>
</dbReference>
<dbReference type="PRINTS" id="PR00503">
    <property type="entry name" value="BROMODOMAIN"/>
</dbReference>
<dbReference type="InterPro" id="IPR015943">
    <property type="entry name" value="WD40/YVTN_repeat-like_dom_sf"/>
</dbReference>
<dbReference type="PROSITE" id="PS00633">
    <property type="entry name" value="BROMODOMAIN_1"/>
    <property type="match status" value="1"/>
</dbReference>
<feature type="compositionally biased region" description="Acidic residues" evidence="6">
    <location>
        <begin position="915"/>
        <end position="928"/>
    </location>
</feature>
<feature type="compositionally biased region" description="Polar residues" evidence="6">
    <location>
        <begin position="1469"/>
        <end position="1499"/>
    </location>
</feature>
<organism evidence="8 9">
    <name type="scientific">Octopus sinensis</name>
    <name type="common">East Asian common octopus</name>
    <dbReference type="NCBI Taxonomy" id="2607531"/>
    <lineage>
        <taxon>Eukaryota</taxon>
        <taxon>Metazoa</taxon>
        <taxon>Spiralia</taxon>
        <taxon>Lophotrochozoa</taxon>
        <taxon>Mollusca</taxon>
        <taxon>Cephalopoda</taxon>
        <taxon>Coleoidea</taxon>
        <taxon>Octopodiformes</taxon>
        <taxon>Octopoda</taxon>
        <taxon>Incirrata</taxon>
        <taxon>Octopodidae</taxon>
        <taxon>Octopus</taxon>
    </lineage>
</organism>
<dbReference type="InterPro" id="IPR019775">
    <property type="entry name" value="WD40_repeat_CS"/>
</dbReference>
<protein>
    <submittedName>
        <fullName evidence="9">PH-interacting protein isoform X1</fullName>
    </submittedName>
</protein>
<keyword evidence="2" id="KW-0677">Repeat</keyword>
<evidence type="ECO:0000256" key="5">
    <source>
        <dbReference type="PROSITE-ProRule" id="PRU00221"/>
    </source>
</evidence>
<feature type="domain" description="Bromo" evidence="7">
    <location>
        <begin position="1333"/>
        <end position="1403"/>
    </location>
</feature>
<evidence type="ECO:0000313" key="9">
    <source>
        <dbReference type="RefSeq" id="XP_029649251.1"/>
    </source>
</evidence>
<evidence type="ECO:0000256" key="1">
    <source>
        <dbReference type="ARBA" id="ARBA00022574"/>
    </source>
</evidence>
<sequence>MSEERGGDKGGTQLELELYFLIAKFLESGPCSKAAEVLRQEIHQHKLLPKRLDWKGGEHLKTYENLVAYYSHITSDHLLKICQRLAPLLDKEIKPSVPGVLTFLGAGSHSLLRKTQDSQVIKWKLAHHVATLHQAPLLPPLNIATPNYNYLLHSRELNGLSHGPHIVPTQIFTRMGMHARKLGHLSAVYCLTFDRTGEYIITGADDHLVKIWSTADGRLLATLRGHSAEITDMAVNYENTLIAAGSCDKIIRVWCLRSKAPVAILQGHTGMITSLQFSPQTRGDIRYLSSTGGDGCVCFWEWKASTNVFNLKPTKFIERSRAGAQMLCSSFSPGGIFLATGSSDHVVRVYCFMSTVPEKICELESHTDRVDSIQYSNRSIRFVSGSRDGTARVWRYERQEWKAMVLNMSTKLPSASSGKGEESKAMKYKVTMVGWNLDDSFVITAVNDYSLKVWDSYTGQLLHILDGHEDEVFVLEQCPIDSRLLLSAGHDGNIILWNLNTGKKMKSYFNMIEGQGHGAVFDTKFSPDGQVFAATDSHGHLLLFGFGSHERHKKVPMEVFFHTDYRPLIRDANNYVLDEQTQQPPHLMPAPFLVDIDGNPYRPIMQRLVPGREHCKDEQLVPQVAVNEEGDHEVIDPLPQDGEGGVDANGQLDRDWPNLDAMIVRLQREQDQRLAIQGSSTPVRPQPVQRRSNHLIGMRRNGETIGVRQSLEYISQVATRSEILALSRRVIVHAMDPYEAKSREETRSAFTEEEIKRFVVEKKKKPLHQGSDTASTTNYMSTRRTANHSYRTRANNNEETSCNRLTARALYDTEEEDGSTSGTELWDDSNSESSEYSDWMGDQGINLQPPKRSQRKTKKKKKKKKVVSTSDDEDDDDDDAEGSDLTKEYQKRKKKPAQKKKGRAKKKRPEKNSSDDDDDDDDDNDGITDDFFPPKWLTDVYPRKAPYVPQMGDEVIYFRQGHEQYVHAVKKNNVYKVNPYKNQPWHKIPNLREQELMKIVGIKYEIRPPRLCCLKLAFIDPETGRANGGAFSIKYHDMPDVIDFLVLKQTYDNAMKHKWKSGHKFRSMIDDMWWMGSIESQEPFQPEFPDSMYQCFNVHWDNGEMEKLSPWDMEPIDPDRVSHSTGLPTELGGGVEVTPEERKSHYVPKDGEWPKNGRDNECDRIVKGLEYVMAHSIAEPFLTPVDLKAFPLYAKVIEYPIDLTTIKERLEHRFYRRVNSIQFDVRYVETNAERFNEPKSQIVRSAKILTETLLRYISDTNCYDPRPILAELWGEDDHQASESDDDESSRDSTSRKRKLRATTAANKRRRAETQQTDPDAWKEQCRDLLERIFECDDSEPFRTPVDPEEYPDYFEIVETPLDFATVQMRLHKGEYENPLDLSKDVRLIFQNSKAYNTNKRSRIYAMTLRLSAMFDEQIREIISNWKAAVRNSRSTNSSQNRKRTSRNSVKSDGSSTTTTRNRTSANSNHLGSTSHTGNHPSTSGYLAPSSSGLTTSVVNSRSGRGSATPSSSSSFSSTSSSTSSGTSSGSSIGSLSCSTITSSTSSSTSSRSSSSGSSRLNGYSKSTSSSAAGSSSPSSSSSSGSSSKRGSGSLKANHKVAATAASAAVMSQSDICVTSSGRVVKKKSLVEASSEDSDLDEISQPLATHVSPRATLKRRRKERLGNVDDDDSDEEKVTKKKKVKHKNGSLKKMKMKMKMKMKKKKSKKKKKAVKSRSDKPLPLTNGHTKPYRTRATTGSLKPRKYEEENELPLRRHKRRLRQLNLSSSSSTSSSCKKRNSRFSSSSSARSTSSTSSKSSDSASSSDSEVTPQSDLLTDNDTMPRRSKRAATQRSTRATQNIYDVSTPERRNRRSRQGGGDDDEGRFNGDSSHQSSSQSPVMMTRNQGRRTVRYREDSDFEYGDVSDDSNTSNLSESGIISRSRKGRLRQMSQRSRHNLVGD</sequence>
<dbReference type="GO" id="GO:0008360">
    <property type="term" value="P:regulation of cell shape"/>
    <property type="evidence" value="ECO:0007669"/>
    <property type="project" value="TreeGrafter"/>
</dbReference>
<dbReference type="InterPro" id="IPR036427">
    <property type="entry name" value="Bromodomain-like_sf"/>
</dbReference>
<feature type="compositionally biased region" description="Basic residues" evidence="6">
    <location>
        <begin position="890"/>
        <end position="909"/>
    </location>
</feature>
<feature type="compositionally biased region" description="Basic and acidic residues" evidence="6">
    <location>
        <begin position="1139"/>
        <end position="1154"/>
    </location>
</feature>
<gene>
    <name evidence="9" type="primary">LOC115222972</name>
</gene>
<dbReference type="InterPro" id="IPR052060">
    <property type="entry name" value="Bromo_WD_repeat"/>
</dbReference>
<feature type="compositionally biased region" description="Basic residues" evidence="6">
    <location>
        <begin position="1295"/>
        <end position="1310"/>
    </location>
</feature>
<keyword evidence="8" id="KW-1185">Reference proteome</keyword>
<feature type="compositionally biased region" description="Basic residues" evidence="6">
    <location>
        <begin position="852"/>
        <end position="866"/>
    </location>
</feature>
<dbReference type="SMART" id="SM00320">
    <property type="entry name" value="WD40"/>
    <property type="match status" value="8"/>
</dbReference>
<feature type="compositionally biased region" description="Basic residues" evidence="6">
    <location>
        <begin position="1678"/>
        <end position="1714"/>
    </location>
</feature>
<feature type="compositionally biased region" description="Polar residues" evidence="6">
    <location>
        <begin position="1831"/>
        <end position="1843"/>
    </location>
</feature>
<dbReference type="Proteomes" id="UP000515154">
    <property type="component" value="Linkage group LG21"/>
</dbReference>
<dbReference type="SMART" id="SM00297">
    <property type="entry name" value="BROMO"/>
    <property type="match status" value="2"/>
</dbReference>
<dbReference type="InterPro" id="IPR001487">
    <property type="entry name" value="Bromodomain"/>
</dbReference>
<dbReference type="PROSITE" id="PS00678">
    <property type="entry name" value="WD_REPEATS_1"/>
    <property type="match status" value="1"/>
</dbReference>
<dbReference type="Pfam" id="PF00439">
    <property type="entry name" value="Bromodomain"/>
    <property type="match status" value="2"/>
</dbReference>
<accession>A0A6P7TJH4</accession>
<dbReference type="PANTHER" id="PTHR16266">
    <property type="entry name" value="WD REPEAT DOMAIN 9"/>
    <property type="match status" value="1"/>
</dbReference>
<feature type="compositionally biased region" description="Low complexity" evidence="6">
    <location>
        <begin position="1781"/>
        <end position="1807"/>
    </location>
</feature>
<feature type="repeat" description="WD" evidence="5">
    <location>
        <begin position="181"/>
        <end position="222"/>
    </location>
</feature>
<feature type="region of interest" description="Disordered" evidence="6">
    <location>
        <begin position="1277"/>
        <end position="1319"/>
    </location>
</feature>
<feature type="region of interest" description="Disordered" evidence="6">
    <location>
        <begin position="761"/>
        <end position="930"/>
    </location>
</feature>
<dbReference type="RefSeq" id="XP_029649251.1">
    <property type="nucleotide sequence ID" value="XM_029793391.2"/>
</dbReference>
<keyword evidence="3 4" id="KW-0103">Bromodomain</keyword>
<keyword evidence="1 5" id="KW-0853">WD repeat</keyword>
<dbReference type="FunFam" id="2.130.10.10:FF:002549">
    <property type="entry name" value="Bromodomain and WD repeat domain-containing 3"/>
    <property type="match status" value="1"/>
</dbReference>
<dbReference type="PROSITE" id="PS50294">
    <property type="entry name" value="WD_REPEATS_REGION"/>
    <property type="match status" value="4"/>
</dbReference>
<evidence type="ECO:0000256" key="6">
    <source>
        <dbReference type="SAM" id="MobiDB-lite"/>
    </source>
</evidence>
<dbReference type="SUPFAM" id="SSF50978">
    <property type="entry name" value="WD40 repeat-like"/>
    <property type="match status" value="1"/>
</dbReference>
<evidence type="ECO:0000256" key="3">
    <source>
        <dbReference type="ARBA" id="ARBA00023117"/>
    </source>
</evidence>
<feature type="compositionally biased region" description="Polar residues" evidence="6">
    <location>
        <begin position="1609"/>
        <end position="1621"/>
    </location>
</feature>
<dbReference type="GO" id="GO:0006357">
    <property type="term" value="P:regulation of transcription by RNA polymerase II"/>
    <property type="evidence" value="ECO:0007669"/>
    <property type="project" value="TreeGrafter"/>
</dbReference>
<feature type="repeat" description="WD" evidence="5">
    <location>
        <begin position="265"/>
        <end position="310"/>
    </location>
</feature>
<feature type="compositionally biased region" description="Polar residues" evidence="6">
    <location>
        <begin position="1907"/>
        <end position="1919"/>
    </location>
</feature>
<dbReference type="GO" id="GO:0005634">
    <property type="term" value="C:nucleus"/>
    <property type="evidence" value="ECO:0007669"/>
    <property type="project" value="TreeGrafter"/>
</dbReference>
<name>A0A6P7TJH4_9MOLL</name>
<feature type="compositionally biased region" description="Low complexity" evidence="6">
    <location>
        <begin position="1430"/>
        <end position="1439"/>
    </location>
</feature>
<reference evidence="9" key="1">
    <citation type="submission" date="2025-08" db="UniProtKB">
        <authorList>
            <consortium name="RefSeq"/>
        </authorList>
    </citation>
    <scope>IDENTIFICATION</scope>
</reference>
<evidence type="ECO:0000256" key="4">
    <source>
        <dbReference type="PROSITE-ProRule" id="PRU00035"/>
    </source>
</evidence>
<feature type="compositionally biased region" description="Acidic residues" evidence="6">
    <location>
        <begin position="1897"/>
        <end position="1906"/>
    </location>
</feature>
<dbReference type="FunFam" id="1.20.920.10:FF:000066">
    <property type="entry name" value="Transcription initiation factor TFIID subunit 1"/>
    <property type="match status" value="2"/>
</dbReference>
<feature type="region of interest" description="Disordered" evidence="6">
    <location>
        <begin position="1429"/>
        <end position="1941"/>
    </location>
</feature>
<proteinExistence type="predicted"/>
<dbReference type="SUPFAM" id="SSF47370">
    <property type="entry name" value="Bromodomain"/>
    <property type="match status" value="2"/>
</dbReference>
<dbReference type="Pfam" id="PF25313">
    <property type="entry name" value="BRWD_AD"/>
    <property type="match status" value="1"/>
</dbReference>
<dbReference type="InterPro" id="IPR001680">
    <property type="entry name" value="WD40_rpt"/>
</dbReference>
<dbReference type="Gene3D" id="1.20.920.10">
    <property type="entry name" value="Bromodomain-like"/>
    <property type="match status" value="2"/>
</dbReference>
<feature type="compositionally biased region" description="Low complexity" evidence="6">
    <location>
        <begin position="1500"/>
        <end position="1593"/>
    </location>
</feature>
<dbReference type="PANTHER" id="PTHR16266:SF17">
    <property type="entry name" value="BRWD3"/>
    <property type="match status" value="1"/>
</dbReference>
<feature type="compositionally biased region" description="Polar residues" evidence="6">
    <location>
        <begin position="1808"/>
        <end position="1820"/>
    </location>
</feature>
<feature type="repeat" description="WD" evidence="5">
    <location>
        <begin position="223"/>
        <end position="264"/>
    </location>
</feature>
<evidence type="ECO:0000256" key="2">
    <source>
        <dbReference type="ARBA" id="ARBA00022737"/>
    </source>
</evidence>
<dbReference type="InterPro" id="IPR036322">
    <property type="entry name" value="WD40_repeat_dom_sf"/>
</dbReference>
<feature type="domain" description="Bromo" evidence="7">
    <location>
        <begin position="1173"/>
        <end position="1243"/>
    </location>
</feature>
<dbReference type="CDD" id="cd05529">
    <property type="entry name" value="Bromo_WDR9_I_like"/>
    <property type="match status" value="1"/>
</dbReference>
<dbReference type="InterPro" id="IPR057452">
    <property type="entry name" value="BRWD/PHIP_N"/>
</dbReference>
<dbReference type="GO" id="GO:0007010">
    <property type="term" value="P:cytoskeleton organization"/>
    <property type="evidence" value="ECO:0007669"/>
    <property type="project" value="TreeGrafter"/>
</dbReference>
<feature type="region of interest" description="Disordered" evidence="6">
    <location>
        <begin position="1123"/>
        <end position="1154"/>
    </location>
</feature>
<dbReference type="PROSITE" id="PS50082">
    <property type="entry name" value="WD_REPEATS_2"/>
    <property type="match status" value="6"/>
</dbReference>
<feature type="compositionally biased region" description="Acidic residues" evidence="6">
    <location>
        <begin position="870"/>
        <end position="882"/>
    </location>
</feature>
<dbReference type="Gene3D" id="2.130.10.10">
    <property type="entry name" value="YVTN repeat-like/Quinoprotein amine dehydrogenase"/>
    <property type="match status" value="2"/>
</dbReference>
<dbReference type="Pfam" id="PF25437">
    <property type="entry name" value="BRWD1_N"/>
    <property type="match status" value="1"/>
</dbReference>
<dbReference type="Pfam" id="PF00400">
    <property type="entry name" value="WD40"/>
    <property type="match status" value="6"/>
</dbReference>
<feature type="compositionally biased region" description="Low complexity" evidence="6">
    <location>
        <begin position="1762"/>
        <end position="1774"/>
    </location>
</feature>
<dbReference type="CDD" id="cd00200">
    <property type="entry name" value="WD40"/>
    <property type="match status" value="1"/>
</dbReference>
<feature type="repeat" description="WD" evidence="5">
    <location>
        <begin position="465"/>
        <end position="507"/>
    </location>
</feature>
<feature type="repeat" description="WD" evidence="5">
    <location>
        <begin position="363"/>
        <end position="394"/>
    </location>
</feature>
<feature type="compositionally biased region" description="Polar residues" evidence="6">
    <location>
        <begin position="770"/>
        <end position="804"/>
    </location>
</feature>